<evidence type="ECO:0000313" key="2">
    <source>
        <dbReference type="EMBL" id="GIF87214.1"/>
    </source>
</evidence>
<protein>
    <recommendedName>
        <fullName evidence="4">Acetyltransferase-like isoleucine patch superfamily enzyme</fullName>
    </recommendedName>
</protein>
<gene>
    <name evidence="2" type="ORF">Cch02nite_06580</name>
</gene>
<evidence type="ECO:0008006" key="4">
    <source>
        <dbReference type="Google" id="ProtNLM"/>
    </source>
</evidence>
<dbReference type="PANTHER" id="PTHR23416">
    <property type="entry name" value="SIALIC ACID SYNTHASE-RELATED"/>
    <property type="match status" value="1"/>
</dbReference>
<organism evidence="2 3">
    <name type="scientific">Catellatospora chokoriensis</name>
    <dbReference type="NCBI Taxonomy" id="310353"/>
    <lineage>
        <taxon>Bacteria</taxon>
        <taxon>Bacillati</taxon>
        <taxon>Actinomycetota</taxon>
        <taxon>Actinomycetes</taxon>
        <taxon>Micromonosporales</taxon>
        <taxon>Micromonosporaceae</taxon>
        <taxon>Catellatospora</taxon>
    </lineage>
</organism>
<dbReference type="Pfam" id="PF00132">
    <property type="entry name" value="Hexapep"/>
    <property type="match status" value="1"/>
</dbReference>
<name>A0A8J3K0M4_9ACTN</name>
<dbReference type="RefSeq" id="WP_191841714.1">
    <property type="nucleotide sequence ID" value="NZ_BAAALB010000015.1"/>
</dbReference>
<keyword evidence="3" id="KW-1185">Reference proteome</keyword>
<reference evidence="2 3" key="1">
    <citation type="submission" date="2021-01" db="EMBL/GenBank/DDBJ databases">
        <title>Whole genome shotgun sequence of Catellatospora chokoriensis NBRC 107358.</title>
        <authorList>
            <person name="Komaki H."/>
            <person name="Tamura T."/>
        </authorList>
    </citation>
    <scope>NUCLEOTIDE SEQUENCE [LARGE SCALE GENOMIC DNA]</scope>
    <source>
        <strain evidence="2 3">NBRC 107358</strain>
    </source>
</reference>
<dbReference type="SUPFAM" id="SSF51161">
    <property type="entry name" value="Trimeric LpxA-like enzymes"/>
    <property type="match status" value="1"/>
</dbReference>
<dbReference type="Gene3D" id="2.160.10.10">
    <property type="entry name" value="Hexapeptide repeat proteins"/>
    <property type="match status" value="1"/>
</dbReference>
<evidence type="ECO:0000313" key="3">
    <source>
        <dbReference type="Proteomes" id="UP000619293"/>
    </source>
</evidence>
<dbReference type="InterPro" id="IPR001451">
    <property type="entry name" value="Hexapep"/>
</dbReference>
<feature type="region of interest" description="Disordered" evidence="1">
    <location>
        <begin position="1"/>
        <end position="34"/>
    </location>
</feature>
<dbReference type="AlphaFoldDB" id="A0A8J3K0M4"/>
<dbReference type="Proteomes" id="UP000619293">
    <property type="component" value="Unassembled WGS sequence"/>
</dbReference>
<evidence type="ECO:0000256" key="1">
    <source>
        <dbReference type="SAM" id="MobiDB-lite"/>
    </source>
</evidence>
<proteinExistence type="predicted"/>
<accession>A0A8J3K0M4</accession>
<comment type="caution">
    <text evidence="2">The sequence shown here is derived from an EMBL/GenBank/DDBJ whole genome shotgun (WGS) entry which is preliminary data.</text>
</comment>
<dbReference type="CDD" id="cd04647">
    <property type="entry name" value="LbH_MAT_like"/>
    <property type="match status" value="1"/>
</dbReference>
<dbReference type="EMBL" id="BONG01000002">
    <property type="protein sequence ID" value="GIF87214.1"/>
    <property type="molecule type" value="Genomic_DNA"/>
</dbReference>
<dbReference type="InterPro" id="IPR051159">
    <property type="entry name" value="Hexapeptide_acetyltransf"/>
</dbReference>
<sequence>MNSSVGPSVDLPAGDASTDASPAPPLTADGSRTMRSALRRPVATGETGAPKSLGQAVRIVLRMIWDDLTGALHYYYLVKLAGARIVPRPVRFVMYRLAGVRLQQSKIAPGLFIGGPPSNLTIGHNTSINVDCFFDCLAKVTLGRNVMVGMGAMIVTSDHEVGPDGTAQHQVIGRDVVIGDGVWLGARSTVLPGVTIGEGTIISAGAVVTRDCRPRAIYAGVPARLAGHLGGADRPGESAGTTPA</sequence>
<dbReference type="InterPro" id="IPR011004">
    <property type="entry name" value="Trimer_LpxA-like_sf"/>
</dbReference>